<keyword evidence="2" id="KW-1185">Reference proteome</keyword>
<gene>
    <name evidence="1" type="ORF">J0A69_13245</name>
</gene>
<reference evidence="1 2" key="1">
    <citation type="submission" date="2021-03" db="EMBL/GenBank/DDBJ databases">
        <title>novel species isolated from a fishpond in China.</title>
        <authorList>
            <person name="Lu H."/>
            <person name="Cai Z."/>
        </authorList>
    </citation>
    <scope>NUCLEOTIDE SEQUENCE [LARGE SCALE GENOMIC DNA]</scope>
    <source>
        <strain evidence="1 2">YJ13C</strain>
    </source>
</reference>
<dbReference type="Pfam" id="PF13970">
    <property type="entry name" value="DUF4221"/>
    <property type="match status" value="1"/>
</dbReference>
<name>A0ABS3CJS1_9BACT</name>
<evidence type="ECO:0000313" key="2">
    <source>
        <dbReference type="Proteomes" id="UP000664480"/>
    </source>
</evidence>
<dbReference type="InterPro" id="IPR025316">
    <property type="entry name" value="DUF4221"/>
</dbReference>
<organism evidence="1 2">
    <name type="scientific">Algoriphagus pacificus</name>
    <dbReference type="NCBI Taxonomy" id="2811234"/>
    <lineage>
        <taxon>Bacteria</taxon>
        <taxon>Pseudomonadati</taxon>
        <taxon>Bacteroidota</taxon>
        <taxon>Cytophagia</taxon>
        <taxon>Cytophagales</taxon>
        <taxon>Cyclobacteriaceae</taxon>
        <taxon>Algoriphagus</taxon>
    </lineage>
</organism>
<evidence type="ECO:0000313" key="1">
    <source>
        <dbReference type="EMBL" id="MBN7816406.1"/>
    </source>
</evidence>
<protein>
    <submittedName>
        <fullName evidence="1">DUF4221 family protein</fullName>
    </submittedName>
</protein>
<accession>A0ABS3CJS1</accession>
<dbReference type="Proteomes" id="UP000664480">
    <property type="component" value="Unassembled WGS sequence"/>
</dbReference>
<sequence length="383" mass="44363">MNKVFGILGLILLFSCQKNKSEINEVSDQISVSLDTILVDSGDEFLFLRDFLSNSSLDASTNFLYNFNEIDFLLEKIDLDKLKLVDKIKFEKDGPNGLGTGRPKFTLAANGNFLFWDYSVFKEFDQNGNLVRNLNLEEIASEYLKGRENYPLYLFEDPKMPNRILVPVLNWESYSYFLLDIDLEKESFDKIPLPEMEKFKDYRVVIISNGIEAGGFGGSVYRTFGDGKVLLNSNAFNEVHFFDFSNDSLLVIKWETQLLGAKRGYIPPKSVEGFNEEFTEIEKLTNQDISYIKILWDNKNKRYLRFSEKKKIGEEKDKFGNYKQVGGVVFLSVFDREFDIIAEARLLGVDQLPNTYFIKNGEVWFYENINDELAFVKMKIEID</sequence>
<comment type="caution">
    <text evidence="1">The sequence shown here is derived from an EMBL/GenBank/DDBJ whole genome shotgun (WGS) entry which is preliminary data.</text>
</comment>
<proteinExistence type="predicted"/>
<dbReference type="PROSITE" id="PS51257">
    <property type="entry name" value="PROKAR_LIPOPROTEIN"/>
    <property type="match status" value="1"/>
</dbReference>
<dbReference type="EMBL" id="JAFKCU010000003">
    <property type="protein sequence ID" value="MBN7816406.1"/>
    <property type="molecule type" value="Genomic_DNA"/>
</dbReference>
<dbReference type="RefSeq" id="WP_206587085.1">
    <property type="nucleotide sequence ID" value="NZ_JAFKCU010000003.1"/>
</dbReference>